<keyword evidence="7" id="KW-1185">Reference proteome</keyword>
<evidence type="ECO:0000313" key="7">
    <source>
        <dbReference type="Proteomes" id="UP001595882"/>
    </source>
</evidence>
<evidence type="ECO:0000256" key="4">
    <source>
        <dbReference type="ARBA" id="ARBA00023136"/>
    </source>
</evidence>
<evidence type="ECO:0000313" key="6">
    <source>
        <dbReference type="EMBL" id="MFC4403398.1"/>
    </source>
</evidence>
<organism evidence="6 7">
    <name type="scientific">Gracilibacillus xinjiangensis</name>
    <dbReference type="NCBI Taxonomy" id="1193282"/>
    <lineage>
        <taxon>Bacteria</taxon>
        <taxon>Bacillati</taxon>
        <taxon>Bacillota</taxon>
        <taxon>Bacilli</taxon>
        <taxon>Bacillales</taxon>
        <taxon>Bacillaceae</taxon>
        <taxon>Gracilibacillus</taxon>
    </lineage>
</organism>
<keyword evidence="3 5" id="KW-1133">Transmembrane helix</keyword>
<accession>A0ABV8WW82</accession>
<feature type="transmembrane region" description="Helical" evidence="5">
    <location>
        <begin position="97"/>
        <end position="114"/>
    </location>
</feature>
<feature type="transmembrane region" description="Helical" evidence="5">
    <location>
        <begin position="73"/>
        <end position="91"/>
    </location>
</feature>
<dbReference type="EMBL" id="JBHSDT010000004">
    <property type="protein sequence ID" value="MFC4403398.1"/>
    <property type="molecule type" value="Genomic_DNA"/>
</dbReference>
<dbReference type="Pfam" id="PF07681">
    <property type="entry name" value="DoxX"/>
    <property type="match status" value="1"/>
</dbReference>
<comment type="subcellular location">
    <subcellularLocation>
        <location evidence="1">Membrane</location>
        <topology evidence="1">Multi-pass membrane protein</topology>
    </subcellularLocation>
</comment>
<feature type="transmembrane region" description="Helical" evidence="5">
    <location>
        <begin position="12"/>
        <end position="29"/>
    </location>
</feature>
<proteinExistence type="predicted"/>
<comment type="caution">
    <text evidence="6">The sequence shown here is derived from an EMBL/GenBank/DDBJ whole genome shotgun (WGS) entry which is preliminary data.</text>
</comment>
<keyword evidence="4 5" id="KW-0472">Membrane</keyword>
<name>A0ABV8WW82_9BACI</name>
<sequence length="126" mass="14554">MIKIIMHVSRLFLGAVFLIAGVNGYFVYFDFEPFITTSPEAMALFEFRYLLFIEKTLEIICGILLLINQFTPLALIILAPIIINIILLHIFMDPSLLALAVLLFLAHGYLIFYYRRLFLPIITRNP</sequence>
<reference evidence="7" key="1">
    <citation type="journal article" date="2019" name="Int. J. Syst. Evol. Microbiol.">
        <title>The Global Catalogue of Microorganisms (GCM) 10K type strain sequencing project: providing services to taxonomists for standard genome sequencing and annotation.</title>
        <authorList>
            <consortium name="The Broad Institute Genomics Platform"/>
            <consortium name="The Broad Institute Genome Sequencing Center for Infectious Disease"/>
            <person name="Wu L."/>
            <person name="Ma J."/>
        </authorList>
    </citation>
    <scope>NUCLEOTIDE SEQUENCE [LARGE SCALE GENOMIC DNA]</scope>
    <source>
        <strain evidence="7">CCUG 37865</strain>
    </source>
</reference>
<evidence type="ECO:0000256" key="3">
    <source>
        <dbReference type="ARBA" id="ARBA00022989"/>
    </source>
</evidence>
<dbReference type="RefSeq" id="WP_390251891.1">
    <property type="nucleotide sequence ID" value="NZ_JBHSDT010000004.1"/>
</dbReference>
<evidence type="ECO:0000256" key="1">
    <source>
        <dbReference type="ARBA" id="ARBA00004141"/>
    </source>
</evidence>
<dbReference type="Proteomes" id="UP001595882">
    <property type="component" value="Unassembled WGS sequence"/>
</dbReference>
<feature type="transmembrane region" description="Helical" evidence="5">
    <location>
        <begin position="49"/>
        <end position="66"/>
    </location>
</feature>
<evidence type="ECO:0000256" key="5">
    <source>
        <dbReference type="SAM" id="Phobius"/>
    </source>
</evidence>
<evidence type="ECO:0000256" key="2">
    <source>
        <dbReference type="ARBA" id="ARBA00022692"/>
    </source>
</evidence>
<keyword evidence="2 5" id="KW-0812">Transmembrane</keyword>
<dbReference type="InterPro" id="IPR032808">
    <property type="entry name" value="DoxX"/>
</dbReference>
<protein>
    <submittedName>
        <fullName evidence="6">DoxX family membrane protein</fullName>
    </submittedName>
</protein>
<gene>
    <name evidence="6" type="ORF">ACFOY7_09930</name>
</gene>